<sequence>MLSSLRPPECLPWLTRCRKAMNLSATS</sequence>
<organism evidence="1">
    <name type="scientific">Arundo donax</name>
    <name type="common">Giant reed</name>
    <name type="synonym">Donax arundinaceus</name>
    <dbReference type="NCBI Taxonomy" id="35708"/>
    <lineage>
        <taxon>Eukaryota</taxon>
        <taxon>Viridiplantae</taxon>
        <taxon>Streptophyta</taxon>
        <taxon>Embryophyta</taxon>
        <taxon>Tracheophyta</taxon>
        <taxon>Spermatophyta</taxon>
        <taxon>Magnoliopsida</taxon>
        <taxon>Liliopsida</taxon>
        <taxon>Poales</taxon>
        <taxon>Poaceae</taxon>
        <taxon>PACMAD clade</taxon>
        <taxon>Arundinoideae</taxon>
        <taxon>Arundineae</taxon>
        <taxon>Arundo</taxon>
    </lineage>
</organism>
<evidence type="ECO:0000313" key="1">
    <source>
        <dbReference type="EMBL" id="JAD42483.1"/>
    </source>
</evidence>
<reference evidence="1" key="2">
    <citation type="journal article" date="2015" name="Data Brief">
        <title>Shoot transcriptome of the giant reed, Arundo donax.</title>
        <authorList>
            <person name="Barrero R.A."/>
            <person name="Guerrero F.D."/>
            <person name="Moolhuijzen P."/>
            <person name="Goolsby J.A."/>
            <person name="Tidwell J."/>
            <person name="Bellgard S.E."/>
            <person name="Bellgard M.I."/>
        </authorList>
    </citation>
    <scope>NUCLEOTIDE SEQUENCE</scope>
    <source>
        <tissue evidence="1">Shoot tissue taken approximately 20 cm above the soil surface</tissue>
    </source>
</reference>
<reference evidence="1" key="1">
    <citation type="submission" date="2014-09" db="EMBL/GenBank/DDBJ databases">
        <authorList>
            <person name="Magalhaes I.L.F."/>
            <person name="Oliveira U."/>
            <person name="Santos F.R."/>
            <person name="Vidigal T.H.D.A."/>
            <person name="Brescovit A.D."/>
            <person name="Santos A.J."/>
        </authorList>
    </citation>
    <scope>NUCLEOTIDE SEQUENCE</scope>
    <source>
        <tissue evidence="1">Shoot tissue taken approximately 20 cm above the soil surface</tissue>
    </source>
</reference>
<dbReference type="AlphaFoldDB" id="A0A0A8ZXL2"/>
<protein>
    <submittedName>
        <fullName evidence="1">Uncharacterized protein</fullName>
    </submittedName>
</protein>
<proteinExistence type="predicted"/>
<accession>A0A0A8ZXL2</accession>
<dbReference type="EMBL" id="GBRH01255412">
    <property type="protein sequence ID" value="JAD42483.1"/>
    <property type="molecule type" value="Transcribed_RNA"/>
</dbReference>
<name>A0A0A8ZXL2_ARUDO</name>